<comment type="caution">
    <text evidence="2">The sequence shown here is derived from an EMBL/GenBank/DDBJ whole genome shotgun (WGS) entry which is preliminary data.</text>
</comment>
<dbReference type="HOGENOM" id="CLU_055259_0_0_9"/>
<dbReference type="RefSeq" id="WP_008790225.1">
    <property type="nucleotide sequence ID" value="NZ_AKCB01000004.1"/>
</dbReference>
<keyword evidence="3" id="KW-1185">Reference proteome</keyword>
<protein>
    <submittedName>
        <fullName evidence="2">Uncharacterized protein</fullName>
    </submittedName>
</protein>
<dbReference type="AlphaFoldDB" id="E7GEK1"/>
<reference evidence="2 3" key="1">
    <citation type="submission" date="2010-12" db="EMBL/GenBank/DDBJ databases">
        <title>The Genome Sequence of Coprobacillus sp. strain 29_1.</title>
        <authorList>
            <consortium name="The Broad Institute Genome Sequencing Platform"/>
            <person name="Earl A."/>
            <person name="Ward D."/>
            <person name="Feldgarden M."/>
            <person name="Gevers D."/>
            <person name="Daigneault M."/>
            <person name="Sibley C.D."/>
            <person name="White A."/>
            <person name="Strauss J."/>
            <person name="Allen-Vercoe E."/>
            <person name="Young S.K."/>
            <person name="Zeng Q."/>
            <person name="Gargeya S."/>
            <person name="Fitzgerald M."/>
            <person name="Haas B."/>
            <person name="Abouelleil A."/>
            <person name="Alvarado L."/>
            <person name="Arachchi H.M."/>
            <person name="Berlin A."/>
            <person name="Brown A."/>
            <person name="Chapman S.B."/>
            <person name="Chen Z."/>
            <person name="Dunbar C."/>
            <person name="Freedman E."/>
            <person name="Gearin G."/>
            <person name="Gellesch M."/>
            <person name="Goldberg J."/>
            <person name="Griggs A."/>
            <person name="Gujja S."/>
            <person name="Heilman E."/>
            <person name="Heiman D."/>
            <person name="Howarth C."/>
            <person name="Larson L."/>
            <person name="Lui A."/>
            <person name="MacDonald P.J.P."/>
            <person name="Mehta T."/>
            <person name="Montmayeur A."/>
            <person name="Murphy C."/>
            <person name="Neiman D."/>
            <person name="Pearson M."/>
            <person name="Priest M."/>
            <person name="Roberts A."/>
            <person name="Saif S."/>
            <person name="Shea T."/>
            <person name="Shenoy N."/>
            <person name="Sisk P."/>
            <person name="Stolte C."/>
            <person name="Sykes S."/>
            <person name="White J."/>
            <person name="Yandava C."/>
            <person name="Nusbaum C."/>
            <person name="Birren B."/>
        </authorList>
    </citation>
    <scope>NUCLEOTIDE SEQUENCE [LARGE SCALE GENOMIC DNA]</scope>
    <source>
        <strain evidence="2 3">29_1</strain>
    </source>
</reference>
<organism evidence="2 3">
    <name type="scientific">Coprobacillus cateniformis</name>
    <dbReference type="NCBI Taxonomy" id="100884"/>
    <lineage>
        <taxon>Bacteria</taxon>
        <taxon>Bacillati</taxon>
        <taxon>Bacillota</taxon>
        <taxon>Erysipelotrichia</taxon>
        <taxon>Erysipelotrichales</taxon>
        <taxon>Coprobacillaceae</taxon>
        <taxon>Coprobacillus</taxon>
    </lineage>
</organism>
<proteinExistence type="predicted"/>
<evidence type="ECO:0000313" key="3">
    <source>
        <dbReference type="Proteomes" id="UP000003157"/>
    </source>
</evidence>
<gene>
    <name evidence="2" type="ORF">HMPREF9488_03143</name>
</gene>
<name>E7GEK1_9FIRM</name>
<dbReference type="GeneID" id="78231584"/>
<dbReference type="STRING" id="100884.GCA_000269565_03847"/>
<feature type="coiled-coil region" evidence="1">
    <location>
        <begin position="8"/>
        <end position="35"/>
    </location>
</feature>
<evidence type="ECO:0000256" key="1">
    <source>
        <dbReference type="SAM" id="Coils"/>
    </source>
</evidence>
<dbReference type="eggNOG" id="ENOG502ZIVY">
    <property type="taxonomic scope" value="Bacteria"/>
</dbReference>
<keyword evidence="1" id="KW-0175">Coiled coil</keyword>
<accession>E7GEK1</accession>
<dbReference type="Proteomes" id="UP000003157">
    <property type="component" value="Unassembled WGS sequence"/>
</dbReference>
<dbReference type="EMBL" id="ADKX01000046">
    <property type="protein sequence ID" value="EFW03452.1"/>
    <property type="molecule type" value="Genomic_DNA"/>
</dbReference>
<evidence type="ECO:0000313" key="2">
    <source>
        <dbReference type="EMBL" id="EFW03452.1"/>
    </source>
</evidence>
<sequence>MSSEDIFEMQILNQAKKIENEYKKEKERTQKLRKNFEIIAKKICNFKYAQKQLGGKNQILSMKDNELRDFIIDNVLEQKVAFMRSLEEVQTLYFQEIAEKKQLAKRVLELEKELNAEASGNPLKAIDNHKNVNTDSVLKGSVPNLRTSSHTLENLENILTIDGKVWDIPNELQKLNIYQEEMIKVMGESGYSETRQIYDEVMKRMDVQETTLKNQMAGLVENIIVESELVSTFLRRNLNLYGLTGLGEEIYRHLTYKNPVKSEKNKLKTQHSSLKHAYSIKDTATILQELGYTNISIDSSSNQIQVSGGNRYVPDIIANFDANKKTYWEVELAHHKDGDFFEKLQKAAKVTDTIYIIAPDKPTFDKLKNQVGRYRADLIKKGLKTQLTIFIGTMNHLKKREIFSNAECRVKIG</sequence>
<dbReference type="OrthoDB" id="9996160at2"/>